<dbReference type="CDD" id="cd00839">
    <property type="entry name" value="MPP_PAPs"/>
    <property type="match status" value="1"/>
</dbReference>
<feature type="domain" description="Calcineurin-like phosphoesterase" evidence="3">
    <location>
        <begin position="23"/>
        <end position="209"/>
    </location>
</feature>
<dbReference type="Gene3D" id="3.60.21.10">
    <property type="match status" value="1"/>
</dbReference>
<dbReference type="Proteomes" id="UP001210211">
    <property type="component" value="Unassembled WGS sequence"/>
</dbReference>
<organism evidence="5 6">
    <name type="scientific">Rhynchospora tenuis</name>
    <dbReference type="NCBI Taxonomy" id="198213"/>
    <lineage>
        <taxon>Eukaryota</taxon>
        <taxon>Viridiplantae</taxon>
        <taxon>Streptophyta</taxon>
        <taxon>Embryophyta</taxon>
        <taxon>Tracheophyta</taxon>
        <taxon>Spermatophyta</taxon>
        <taxon>Magnoliopsida</taxon>
        <taxon>Liliopsida</taxon>
        <taxon>Poales</taxon>
        <taxon>Cyperaceae</taxon>
        <taxon>Cyperoideae</taxon>
        <taxon>Rhynchosporeae</taxon>
        <taxon>Rhynchospora</taxon>
    </lineage>
</organism>
<protein>
    <recommendedName>
        <fullName evidence="7">Acid phosphatase</fullName>
    </recommendedName>
</protein>
<accession>A0AAD5Z584</accession>
<dbReference type="GO" id="GO:0003993">
    <property type="term" value="F:acid phosphatase activity"/>
    <property type="evidence" value="ECO:0007669"/>
    <property type="project" value="InterPro"/>
</dbReference>
<dbReference type="PANTHER" id="PTHR22953:SF143">
    <property type="entry name" value="PURPLE ACID PHOSPHATASE"/>
    <property type="match status" value="1"/>
</dbReference>
<dbReference type="InterPro" id="IPR039331">
    <property type="entry name" value="PAPs-like"/>
</dbReference>
<dbReference type="InterPro" id="IPR004843">
    <property type="entry name" value="Calcineurin-like_PHP"/>
</dbReference>
<dbReference type="Pfam" id="PF14008">
    <property type="entry name" value="Metallophos_C"/>
    <property type="match status" value="1"/>
</dbReference>
<gene>
    <name evidence="5" type="ORF">LUZ61_016290</name>
</gene>
<dbReference type="SUPFAM" id="SSF56300">
    <property type="entry name" value="Metallo-dependent phosphatases"/>
    <property type="match status" value="1"/>
</dbReference>
<dbReference type="InterPro" id="IPR029052">
    <property type="entry name" value="Metallo-depent_PP-like"/>
</dbReference>
<dbReference type="InterPro" id="IPR025733">
    <property type="entry name" value="PAPs_C"/>
</dbReference>
<dbReference type="Pfam" id="PF00149">
    <property type="entry name" value="Metallophos"/>
    <property type="match status" value="1"/>
</dbReference>
<feature type="domain" description="Purple acid phosphatase C-terminal" evidence="4">
    <location>
        <begin position="232"/>
        <end position="293"/>
    </location>
</feature>
<name>A0AAD5Z584_9POAL</name>
<evidence type="ECO:0000313" key="6">
    <source>
        <dbReference type="Proteomes" id="UP001210211"/>
    </source>
</evidence>
<evidence type="ECO:0000313" key="5">
    <source>
        <dbReference type="EMBL" id="KAJ3687126.1"/>
    </source>
</evidence>
<comment type="caution">
    <text evidence="5">The sequence shown here is derived from an EMBL/GenBank/DDBJ whole genome shotgun (WGS) entry which is preliminary data.</text>
</comment>
<reference evidence="5 6" key="1">
    <citation type="journal article" date="2022" name="Cell">
        <title>Repeat-based holocentromeres influence genome architecture and karyotype evolution.</title>
        <authorList>
            <person name="Hofstatter P.G."/>
            <person name="Thangavel G."/>
            <person name="Lux T."/>
            <person name="Neumann P."/>
            <person name="Vondrak T."/>
            <person name="Novak P."/>
            <person name="Zhang M."/>
            <person name="Costa L."/>
            <person name="Castellani M."/>
            <person name="Scott A."/>
            <person name="Toegelov H."/>
            <person name="Fuchs J."/>
            <person name="Mata-Sucre Y."/>
            <person name="Dias Y."/>
            <person name="Vanzela A.L.L."/>
            <person name="Huettel B."/>
            <person name="Almeida C.C.S."/>
            <person name="Simkova H."/>
            <person name="Souza G."/>
            <person name="Pedrosa-Harand A."/>
            <person name="Macas J."/>
            <person name="Mayer K.F.X."/>
            <person name="Houben A."/>
            <person name="Marques A."/>
        </authorList>
    </citation>
    <scope>NUCLEOTIDE SEQUENCE [LARGE SCALE GENOMIC DNA]</scope>
    <source>
        <strain evidence="5">RhyTen1mFocal</strain>
    </source>
</reference>
<keyword evidence="2" id="KW-0325">Glycoprotein</keyword>
<dbReference type="AlphaFoldDB" id="A0AAD5Z584"/>
<evidence type="ECO:0000259" key="4">
    <source>
        <dbReference type="Pfam" id="PF14008"/>
    </source>
</evidence>
<keyword evidence="1" id="KW-0732">Signal</keyword>
<dbReference type="EMBL" id="JAMRDG010000002">
    <property type="protein sequence ID" value="KAJ3687126.1"/>
    <property type="molecule type" value="Genomic_DNA"/>
</dbReference>
<dbReference type="InterPro" id="IPR041792">
    <property type="entry name" value="MPP_PAP"/>
</dbReference>
<sequence>MDGSMMKGTKYQLEGRDSGLGILMGDLGQTYDSNSTLTHYKANTDAAALLCLGDFSYADQYPNHDNVRWDTWGRFTESSVAYQPWIWTVGNHKLDFGETTPFKPMSYRYPTPYTASGSTEQYYYSVRRASAHIIELASYSSYGKNTPQYVWLQSELKKVNRAVIPWLIVTVHAPWYNSYVKHYMEGETMRVQFEAWMVQYKVDVVFAGHHRISNIDYNITNANCSPVPNNNAPLYITVGDGGNVEGLASEMTQPQPSYSAYREASYGHGILDIKNKTHAYFSWQRNQDGDGVTADSIWITNRYYNPTNDS</sequence>
<proteinExistence type="predicted"/>
<evidence type="ECO:0000256" key="2">
    <source>
        <dbReference type="ARBA" id="ARBA00023180"/>
    </source>
</evidence>
<evidence type="ECO:0008006" key="7">
    <source>
        <dbReference type="Google" id="ProtNLM"/>
    </source>
</evidence>
<keyword evidence="6" id="KW-1185">Reference proteome</keyword>
<evidence type="ECO:0000259" key="3">
    <source>
        <dbReference type="Pfam" id="PF00149"/>
    </source>
</evidence>
<dbReference type="PANTHER" id="PTHR22953">
    <property type="entry name" value="ACID PHOSPHATASE RELATED"/>
    <property type="match status" value="1"/>
</dbReference>
<evidence type="ECO:0000256" key="1">
    <source>
        <dbReference type="ARBA" id="ARBA00022729"/>
    </source>
</evidence>